<dbReference type="RefSeq" id="WP_169486604.1">
    <property type="nucleotide sequence ID" value="NZ_JABBGJ010000017.1"/>
</dbReference>
<name>A0A848IHC9_9BURK</name>
<accession>A0A848IHC9</accession>
<dbReference type="AlphaFoldDB" id="A0A848IHC9"/>
<protein>
    <submittedName>
        <fullName evidence="3">Uncharacterized protein</fullName>
    </submittedName>
</protein>
<feature type="coiled-coil region" evidence="1">
    <location>
        <begin position="83"/>
        <end position="117"/>
    </location>
</feature>
<reference evidence="3 4" key="1">
    <citation type="submission" date="2020-04" db="EMBL/GenBank/DDBJ databases">
        <title>Paraburkholderia sp. RP-4-7 isolated from soil.</title>
        <authorList>
            <person name="Dahal R.H."/>
        </authorList>
    </citation>
    <scope>NUCLEOTIDE SEQUENCE [LARGE SCALE GENOMIC DNA]</scope>
    <source>
        <strain evidence="3 4">RP-4-7</strain>
    </source>
</reference>
<dbReference type="EMBL" id="JABBGJ010000017">
    <property type="protein sequence ID" value="NML99628.1"/>
    <property type="molecule type" value="Genomic_DNA"/>
</dbReference>
<gene>
    <name evidence="3" type="ORF">HHL24_17005</name>
</gene>
<evidence type="ECO:0000313" key="4">
    <source>
        <dbReference type="Proteomes" id="UP000544134"/>
    </source>
</evidence>
<keyword evidence="4" id="KW-1185">Reference proteome</keyword>
<proteinExistence type="predicted"/>
<dbReference type="Proteomes" id="UP000544134">
    <property type="component" value="Unassembled WGS sequence"/>
</dbReference>
<keyword evidence="1" id="KW-0175">Coiled coil</keyword>
<evidence type="ECO:0000256" key="1">
    <source>
        <dbReference type="SAM" id="Coils"/>
    </source>
</evidence>
<evidence type="ECO:0000313" key="3">
    <source>
        <dbReference type="EMBL" id="NML99628.1"/>
    </source>
</evidence>
<sequence>MADIDKANARTKSALISAMQEVRRQTGEEPLNDEELAQLFADESPKKKWIGPRRSSSVLEDFIEETYRERYGLKQDPGATASLAQNLTAIADANSEIERLRAEVEQLKAELAQGKGGESLADHPNWPEELDISITAWRAAVNGAAQSGRKPGAFLRDWLRQNYGTLKEEQIKRIAIVANWDKTPGPK</sequence>
<evidence type="ECO:0000256" key="2">
    <source>
        <dbReference type="SAM" id="MobiDB-lite"/>
    </source>
</evidence>
<comment type="caution">
    <text evidence="3">The sequence shown here is derived from an EMBL/GenBank/DDBJ whole genome shotgun (WGS) entry which is preliminary data.</text>
</comment>
<feature type="region of interest" description="Disordered" evidence="2">
    <location>
        <begin position="15"/>
        <end position="34"/>
    </location>
</feature>
<organism evidence="3 4">
    <name type="scientific">Paraburkholderia polaris</name>
    <dbReference type="NCBI Taxonomy" id="2728848"/>
    <lineage>
        <taxon>Bacteria</taxon>
        <taxon>Pseudomonadati</taxon>
        <taxon>Pseudomonadota</taxon>
        <taxon>Betaproteobacteria</taxon>
        <taxon>Burkholderiales</taxon>
        <taxon>Burkholderiaceae</taxon>
        <taxon>Paraburkholderia</taxon>
    </lineage>
</organism>